<protein>
    <submittedName>
        <fullName evidence="2">Uncharacterized protein</fullName>
    </submittedName>
</protein>
<sequence>MDLKASKQDTATPLSCGNGEGEGEGVGEQRGKRTKREGEGIDGYQTRGSGVMSLWRDYRRLSSQHDVNGCTAMRCPSPGAWEPWSQPNPSAPTISPMHQPVTGAE</sequence>
<keyword evidence="3" id="KW-1185">Reference proteome</keyword>
<evidence type="ECO:0000313" key="3">
    <source>
        <dbReference type="Proteomes" id="UP000701801"/>
    </source>
</evidence>
<feature type="region of interest" description="Disordered" evidence="1">
    <location>
        <begin position="81"/>
        <end position="105"/>
    </location>
</feature>
<dbReference type="AlphaFoldDB" id="A0A9N9QDL0"/>
<evidence type="ECO:0000313" key="2">
    <source>
        <dbReference type="EMBL" id="CAG8984254.1"/>
    </source>
</evidence>
<feature type="compositionally biased region" description="Basic and acidic residues" evidence="1">
    <location>
        <begin position="27"/>
        <end position="39"/>
    </location>
</feature>
<feature type="region of interest" description="Disordered" evidence="1">
    <location>
        <begin position="1"/>
        <end position="47"/>
    </location>
</feature>
<proteinExistence type="predicted"/>
<comment type="caution">
    <text evidence="2">The sequence shown here is derived from an EMBL/GenBank/DDBJ whole genome shotgun (WGS) entry which is preliminary data.</text>
</comment>
<dbReference type="EMBL" id="CAJVRM010000754">
    <property type="protein sequence ID" value="CAG8984254.1"/>
    <property type="molecule type" value="Genomic_DNA"/>
</dbReference>
<evidence type="ECO:0000256" key="1">
    <source>
        <dbReference type="SAM" id="MobiDB-lite"/>
    </source>
</evidence>
<dbReference type="Proteomes" id="UP000701801">
    <property type="component" value="Unassembled WGS sequence"/>
</dbReference>
<name>A0A9N9QDL0_9HELO</name>
<gene>
    <name evidence="2" type="ORF">HYALB_00010510</name>
</gene>
<reference evidence="2" key="1">
    <citation type="submission" date="2021-07" db="EMBL/GenBank/DDBJ databases">
        <authorList>
            <person name="Durling M."/>
        </authorList>
    </citation>
    <scope>NUCLEOTIDE SEQUENCE</scope>
</reference>
<accession>A0A9N9QDL0</accession>
<organism evidence="2 3">
    <name type="scientific">Hymenoscyphus albidus</name>
    <dbReference type="NCBI Taxonomy" id="595503"/>
    <lineage>
        <taxon>Eukaryota</taxon>
        <taxon>Fungi</taxon>
        <taxon>Dikarya</taxon>
        <taxon>Ascomycota</taxon>
        <taxon>Pezizomycotina</taxon>
        <taxon>Leotiomycetes</taxon>
        <taxon>Helotiales</taxon>
        <taxon>Helotiaceae</taxon>
        <taxon>Hymenoscyphus</taxon>
    </lineage>
</organism>